<keyword evidence="3" id="KW-0539">Nucleus</keyword>
<organism evidence="6">
    <name type="scientific">Glycine soja</name>
    <name type="common">Wild soybean</name>
    <dbReference type="NCBI Taxonomy" id="3848"/>
    <lineage>
        <taxon>Eukaryota</taxon>
        <taxon>Viridiplantae</taxon>
        <taxon>Streptophyta</taxon>
        <taxon>Embryophyta</taxon>
        <taxon>Tracheophyta</taxon>
        <taxon>Spermatophyta</taxon>
        <taxon>Magnoliopsida</taxon>
        <taxon>eudicotyledons</taxon>
        <taxon>Gunneridae</taxon>
        <taxon>Pentapetalae</taxon>
        <taxon>rosids</taxon>
        <taxon>fabids</taxon>
        <taxon>Fabales</taxon>
        <taxon>Fabaceae</taxon>
        <taxon>Papilionoideae</taxon>
        <taxon>50 kb inversion clade</taxon>
        <taxon>NPAAA clade</taxon>
        <taxon>indigoferoid/millettioid clade</taxon>
        <taxon>Phaseoleae</taxon>
        <taxon>Glycine</taxon>
        <taxon>Glycine subgen. Soja</taxon>
    </lineage>
</organism>
<evidence type="ECO:0000256" key="1">
    <source>
        <dbReference type="ARBA" id="ARBA00004123"/>
    </source>
</evidence>
<dbReference type="Gene3D" id="3.30.1560.10">
    <property type="entry name" value="Mago nashi"/>
    <property type="match status" value="1"/>
</dbReference>
<evidence type="ECO:0000259" key="5">
    <source>
        <dbReference type="PROSITE" id="PS50011"/>
    </source>
</evidence>
<dbReference type="InterPro" id="IPR036605">
    <property type="entry name" value="Mago_nashi_sf"/>
</dbReference>
<reference evidence="6" key="1">
    <citation type="submission" date="2014-07" db="EMBL/GenBank/DDBJ databases">
        <title>Identification of a novel salt tolerance gene in wild soybean by whole-genome sequencing.</title>
        <authorList>
            <person name="Lam H.-M."/>
            <person name="Qi X."/>
            <person name="Li M.-W."/>
            <person name="Liu X."/>
            <person name="Xie M."/>
            <person name="Ni M."/>
            <person name="Xu X."/>
        </authorList>
    </citation>
    <scope>NUCLEOTIDE SEQUENCE [LARGE SCALE GENOMIC DNA]</scope>
    <source>
        <tissue evidence="6">Root</tissue>
    </source>
</reference>
<comment type="similarity">
    <text evidence="2">Belongs to the mago nashi family.</text>
</comment>
<dbReference type="Gene3D" id="1.10.510.10">
    <property type="entry name" value="Transferase(Phosphotransferase) domain 1"/>
    <property type="match status" value="2"/>
</dbReference>
<dbReference type="GO" id="GO:0008380">
    <property type="term" value="P:RNA splicing"/>
    <property type="evidence" value="ECO:0007669"/>
    <property type="project" value="InterPro"/>
</dbReference>
<dbReference type="Pfam" id="PF00069">
    <property type="entry name" value="Pkinase"/>
    <property type="match status" value="2"/>
</dbReference>
<dbReference type="GO" id="GO:0005524">
    <property type="term" value="F:ATP binding"/>
    <property type="evidence" value="ECO:0007669"/>
    <property type="project" value="InterPro"/>
</dbReference>
<dbReference type="AlphaFoldDB" id="A0A0B2QH55"/>
<proteinExistence type="inferred from homology"/>
<sequence>MGSEEENGEFYLRYYVGHKGKFGHEFLEFEFRPDGKLRYANNSNYKNDTIIRKEVYLTPAVLRECRRIISESEIMKEDDNNWPEPDRVGRQELEIVMGNEHISFTTSKIGSLVDVQSSADPEGLRIFYYLVQSICSLCLCVSLNLVSSQIRKHTHFRSESPSMAESEFEPNVDLEEKSWHLLALLLRIGHAVYPQRLAAQCRLFAASPNFVCHVGTLPGSPISVTDNGLVTPSVGTVFALGSFFSLHFSPPQPQTYRFRKRKSLFDYGEDGREHKKLAIRDGLREFSFQSFADTTETLMRRNFPVIKFESQNIGSRSFVFPLRIDKNEECSGCPMPNFEHREANNDARTTMSNGEVSESIIKALTKKKSIIKASYLNCLKLVDRNRFMDCNLFVDRALLDPSLCKDGIVNSLGFGKKMDSFGTFMHDYAEQNSIRHVDEDGIGKSNTCKDQPREPNEDDEVESGSQKGLIDSVTNRDKEDVAQRVNAALCREELTNGLEQKNRVHAMNLEKESERNTGTKSTNKIANSSSIPKRLLKSSSILKGGQKNDLHPKSQILKESLASNKFGNVPKNVDQCRNDQKLTARKQNRNENMAGIIATTTKVEKRAYPSFEAFTIEEEEGSGGYGTVYRAQRTTDGKRVAIKCPHSNAHKNHVNNERNMLERFGGKNYIIRYEGSLKNGNSDCFVLEHVDHDRPEVLKKEIDIVQLQWYGYCMFRALYCLHKEGVVHRDVKPGNFLYSRKLSKGYLIDFNLAMDLKQKHNVGSKSKPSLDASSNVISFSSGSAPLVRDKNLGGSKSLPSNKRALADYKNYSELNRNAKEKAYTVHLKNCPDKAGGSFLRAQGTDGSGITSAKDASTRTASAERLREPLPSHGRKELISLVNTMKCANSSTIGPSSQRKRVTAPSSKADDNIFYITPMPLHSSTVGGGLLRSKGDGKKKEGSCVGTKGFRAPEVLLRSQHQGHKIDIWSAGVTLLYLVIGKTPFTGDPEQNIKEIVKLRGSEEFWEVAKLHDRELSFPVELLNDRYLQSWDLEGWCKVHTKRPEFLEQIPKSLFDLIDKCLTVNPRNRLSAEDVLRHEFFDSVNESLRKKRMIHRHRALGSDDTAASRAI</sequence>
<feature type="domain" description="Protein kinase" evidence="5">
    <location>
        <begin position="614"/>
        <end position="1080"/>
    </location>
</feature>
<keyword evidence="6" id="KW-0808">Transferase</keyword>
<comment type="subcellular location">
    <subcellularLocation>
        <location evidence="1">Nucleus</location>
    </subcellularLocation>
</comment>
<dbReference type="GO" id="GO:0004674">
    <property type="term" value="F:protein serine/threonine kinase activity"/>
    <property type="evidence" value="ECO:0007669"/>
    <property type="project" value="UniProtKB-EC"/>
</dbReference>
<dbReference type="SMART" id="SM00220">
    <property type="entry name" value="S_TKc"/>
    <property type="match status" value="1"/>
</dbReference>
<dbReference type="InterPro" id="IPR011009">
    <property type="entry name" value="Kinase-like_dom_sf"/>
</dbReference>
<feature type="region of interest" description="Disordered" evidence="4">
    <location>
        <begin position="435"/>
        <end position="477"/>
    </location>
</feature>
<dbReference type="InterPro" id="IPR000719">
    <property type="entry name" value="Prot_kinase_dom"/>
</dbReference>
<dbReference type="PROSITE" id="PS00108">
    <property type="entry name" value="PROTEIN_KINASE_ST"/>
    <property type="match status" value="1"/>
</dbReference>
<dbReference type="SUPFAM" id="SSF89817">
    <property type="entry name" value="Mago nashi protein"/>
    <property type="match status" value="1"/>
</dbReference>
<evidence type="ECO:0000256" key="3">
    <source>
        <dbReference type="ARBA" id="ARBA00023242"/>
    </source>
</evidence>
<dbReference type="Pfam" id="PF02792">
    <property type="entry name" value="Mago_nashi"/>
    <property type="match status" value="1"/>
</dbReference>
<dbReference type="FunFam" id="3.30.1560.10:FF:000001">
    <property type="entry name" value="Protein mago nashi homolog"/>
    <property type="match status" value="1"/>
</dbReference>
<name>A0A0B2QH55_GLYSO</name>
<accession>A0A0B2QH55</accession>
<dbReference type="Proteomes" id="UP000053555">
    <property type="component" value="Unassembled WGS sequence"/>
</dbReference>
<dbReference type="GO" id="GO:0035145">
    <property type="term" value="C:exon-exon junction complex"/>
    <property type="evidence" value="ECO:0007669"/>
    <property type="project" value="InterPro"/>
</dbReference>
<feature type="region of interest" description="Disordered" evidence="4">
    <location>
        <begin position="842"/>
        <end position="865"/>
    </location>
</feature>
<evidence type="ECO:0000256" key="2">
    <source>
        <dbReference type="ARBA" id="ARBA00009270"/>
    </source>
</evidence>
<feature type="compositionally biased region" description="Polar residues" evidence="4">
    <location>
        <begin position="847"/>
        <end position="860"/>
    </location>
</feature>
<protein>
    <submittedName>
        <fullName evidence="6">Protein mago nashi like</fullName>
        <ecNumber evidence="6">2.7.11.1</ecNumber>
    </submittedName>
</protein>
<dbReference type="EC" id="2.7.11.1" evidence="6"/>
<dbReference type="PANTHER" id="PTHR12638">
    <property type="entry name" value="PROTEIN MAGO NASHI HOMOLOG"/>
    <property type="match status" value="1"/>
</dbReference>
<dbReference type="FunFam" id="1.10.510.10:FF:001893">
    <property type="entry name" value="Probable serine/threonine-protein kinase DDB_G0291918"/>
    <property type="match status" value="1"/>
</dbReference>
<dbReference type="SUPFAM" id="SSF56112">
    <property type="entry name" value="Protein kinase-like (PK-like)"/>
    <property type="match status" value="1"/>
</dbReference>
<evidence type="ECO:0000256" key="4">
    <source>
        <dbReference type="SAM" id="MobiDB-lite"/>
    </source>
</evidence>
<dbReference type="FunFam" id="1.10.510.10:FF:001725">
    <property type="entry name" value="Kinase like protein"/>
    <property type="match status" value="1"/>
</dbReference>
<dbReference type="EMBL" id="KN659373">
    <property type="protein sequence ID" value="KHN19112.1"/>
    <property type="molecule type" value="Genomic_DNA"/>
</dbReference>
<dbReference type="PANTHER" id="PTHR12638:SF0">
    <property type="entry name" value="MAGO HOMOLOG, EXON JUNCTION COMPLEX SUBUNIT-RELATED"/>
    <property type="match status" value="1"/>
</dbReference>
<gene>
    <name evidence="6" type="ORF">glysoja_041466</name>
</gene>
<dbReference type="PROSITE" id="PS50011">
    <property type="entry name" value="PROTEIN_KINASE_DOM"/>
    <property type="match status" value="1"/>
</dbReference>
<dbReference type="CDD" id="cd11295">
    <property type="entry name" value="Mago_nashi"/>
    <property type="match status" value="1"/>
</dbReference>
<evidence type="ECO:0000313" key="6">
    <source>
        <dbReference type="EMBL" id="KHN19112.1"/>
    </source>
</evidence>
<dbReference type="InterPro" id="IPR004023">
    <property type="entry name" value="Mago_nashi"/>
</dbReference>
<dbReference type="InterPro" id="IPR008271">
    <property type="entry name" value="Ser/Thr_kinase_AS"/>
</dbReference>